<protein>
    <submittedName>
        <fullName evidence="5">Transcriptional regulator, DeoR family</fullName>
    </submittedName>
</protein>
<dbReference type="SUPFAM" id="SSF100950">
    <property type="entry name" value="NagB/RpiA/CoA transferase-like"/>
    <property type="match status" value="1"/>
</dbReference>
<evidence type="ECO:0000256" key="2">
    <source>
        <dbReference type="ARBA" id="ARBA00023125"/>
    </source>
</evidence>
<keyword evidence="3" id="KW-0804">Transcription</keyword>
<evidence type="ECO:0000313" key="5">
    <source>
        <dbReference type="EMBL" id="ADK83284.1"/>
    </source>
</evidence>
<keyword evidence="6" id="KW-1185">Reference proteome</keyword>
<dbReference type="InterPro" id="IPR014036">
    <property type="entry name" value="DeoR-like_C"/>
</dbReference>
<dbReference type="Gene3D" id="3.40.50.1360">
    <property type="match status" value="1"/>
</dbReference>
<dbReference type="SUPFAM" id="SSF46785">
    <property type="entry name" value="Winged helix' DNA-binding domain"/>
    <property type="match status" value="1"/>
</dbReference>
<feature type="domain" description="HTH deoR-type" evidence="4">
    <location>
        <begin position="7"/>
        <end position="62"/>
    </location>
</feature>
<dbReference type="PROSITE" id="PS51000">
    <property type="entry name" value="HTH_DEOR_2"/>
    <property type="match status" value="1"/>
</dbReference>
<dbReference type="EMBL" id="CP002116">
    <property type="protein sequence ID" value="ADK83284.1"/>
    <property type="molecule type" value="Genomic_DNA"/>
</dbReference>
<keyword evidence="1" id="KW-0805">Transcription regulation</keyword>
<dbReference type="InterPro" id="IPR036388">
    <property type="entry name" value="WH-like_DNA-bd_sf"/>
</dbReference>
<dbReference type="Pfam" id="PF00455">
    <property type="entry name" value="DeoRC"/>
    <property type="match status" value="1"/>
</dbReference>
<dbReference type="AlphaFoldDB" id="E1R9W5"/>
<keyword evidence="2" id="KW-0238">DNA-binding</keyword>
<evidence type="ECO:0000256" key="1">
    <source>
        <dbReference type="ARBA" id="ARBA00023015"/>
    </source>
</evidence>
<dbReference type="SMART" id="SM00420">
    <property type="entry name" value="HTH_DEOR"/>
    <property type="match status" value="1"/>
</dbReference>
<dbReference type="InterPro" id="IPR036390">
    <property type="entry name" value="WH_DNA-bd_sf"/>
</dbReference>
<evidence type="ECO:0000256" key="3">
    <source>
        <dbReference type="ARBA" id="ARBA00023163"/>
    </source>
</evidence>
<dbReference type="Gene3D" id="1.10.10.10">
    <property type="entry name" value="Winged helix-like DNA-binding domain superfamily/Winged helix DNA-binding domain"/>
    <property type="match status" value="1"/>
</dbReference>
<sequence length="261" mass="29347">MTRMGKQNQRAVEIVSLLKDGQFLSIQELAARLRVSSMTIRRDLEKLQENRIIKQVPGGAIINDASTVDRNSSYSLLSESCLNRNAKIQIGRKAAELVCPHDSIIIDSGTTTEFLAKFLPDNIELTVLCYTLNVLFSILEKKQCKKVLAGGHYHENTMLFDSPEGIQQIRQFRANKAFIGATGFSSQLGITCSNEGEPIIKQTALESSQEKILMIDSSKFDFVRPYYFAEPEAFDIIITDTGIPDEYRKYLEDLDVNLIIV</sequence>
<evidence type="ECO:0000313" key="6">
    <source>
        <dbReference type="Proteomes" id="UP000002318"/>
    </source>
</evidence>
<dbReference type="PANTHER" id="PTHR30363">
    <property type="entry name" value="HTH-TYPE TRANSCRIPTIONAL REGULATOR SRLR-RELATED"/>
    <property type="match status" value="1"/>
</dbReference>
<dbReference type="HOGENOM" id="CLU_060699_4_0_12"/>
<dbReference type="InterPro" id="IPR037171">
    <property type="entry name" value="NagB/RpiA_transferase-like"/>
</dbReference>
<dbReference type="SMART" id="SM01134">
    <property type="entry name" value="DeoRC"/>
    <property type="match status" value="1"/>
</dbReference>
<dbReference type="Proteomes" id="UP000002318">
    <property type="component" value="Chromosome"/>
</dbReference>
<dbReference type="PANTHER" id="PTHR30363:SF8">
    <property type="entry name" value="DEOXYRIBOSE OPERON REPRESSOR"/>
    <property type="match status" value="1"/>
</dbReference>
<dbReference type="GO" id="GO:0003677">
    <property type="term" value="F:DNA binding"/>
    <property type="evidence" value="ECO:0007669"/>
    <property type="project" value="UniProtKB-KW"/>
</dbReference>
<dbReference type="InterPro" id="IPR001034">
    <property type="entry name" value="DeoR_HTH"/>
</dbReference>
<evidence type="ECO:0000259" key="4">
    <source>
        <dbReference type="PROSITE" id="PS51000"/>
    </source>
</evidence>
<dbReference type="Pfam" id="PF08220">
    <property type="entry name" value="HTH_DeoR"/>
    <property type="match status" value="1"/>
</dbReference>
<dbReference type="eggNOG" id="COG1349">
    <property type="taxonomic scope" value="Bacteria"/>
</dbReference>
<dbReference type="STRING" id="573413.Spirs_4210"/>
<dbReference type="PROSITE" id="PS00894">
    <property type="entry name" value="HTH_DEOR_1"/>
    <property type="match status" value="1"/>
</dbReference>
<reference evidence="5 6" key="1">
    <citation type="journal article" date="2010" name="Stand. Genomic Sci.">
        <title>Complete genome sequence of Spirochaeta smaragdinae type strain (SEBR 4228).</title>
        <authorList>
            <person name="Mavromatis K."/>
            <person name="Yasawong M."/>
            <person name="Chertkov O."/>
            <person name="Lapidus A."/>
            <person name="Lucas S."/>
            <person name="Nolan M."/>
            <person name="Del Rio T.G."/>
            <person name="Tice H."/>
            <person name="Cheng J.F."/>
            <person name="Pitluck S."/>
            <person name="Liolios K."/>
            <person name="Ivanova N."/>
            <person name="Tapia R."/>
            <person name="Han C."/>
            <person name="Bruce D."/>
            <person name="Goodwin L."/>
            <person name="Pati A."/>
            <person name="Chen A."/>
            <person name="Palaniappan K."/>
            <person name="Land M."/>
            <person name="Hauser L."/>
            <person name="Chang Y.J."/>
            <person name="Jeffries C.D."/>
            <person name="Detter J.C."/>
            <person name="Rohde M."/>
            <person name="Brambilla E."/>
            <person name="Spring S."/>
            <person name="Goker M."/>
            <person name="Sikorski J."/>
            <person name="Woyke T."/>
            <person name="Bristow J."/>
            <person name="Eisen J.A."/>
            <person name="Markowitz V."/>
            <person name="Hugenholtz P."/>
            <person name="Klenk H.P."/>
            <person name="Kyrpides N.C."/>
        </authorList>
    </citation>
    <scope>NUCLEOTIDE SEQUENCE [LARGE SCALE GENOMIC DNA]</scope>
    <source>
        <strain evidence="6">DSM 11293 / JCM 15392 / SEBR 4228</strain>
    </source>
</reference>
<dbReference type="InterPro" id="IPR050313">
    <property type="entry name" value="Carb_Metab_HTH_regulators"/>
</dbReference>
<dbReference type="PRINTS" id="PR00037">
    <property type="entry name" value="HTHLACR"/>
</dbReference>
<organism evidence="5 6">
    <name type="scientific">Sediminispirochaeta smaragdinae (strain DSM 11293 / JCM 15392 / SEBR 4228)</name>
    <name type="common">Spirochaeta smaragdinae</name>
    <dbReference type="NCBI Taxonomy" id="573413"/>
    <lineage>
        <taxon>Bacteria</taxon>
        <taxon>Pseudomonadati</taxon>
        <taxon>Spirochaetota</taxon>
        <taxon>Spirochaetia</taxon>
        <taxon>Spirochaetales</taxon>
        <taxon>Spirochaetaceae</taxon>
        <taxon>Sediminispirochaeta</taxon>
    </lineage>
</organism>
<dbReference type="InterPro" id="IPR018356">
    <property type="entry name" value="Tscrpt_reg_HTH_DeoR_CS"/>
</dbReference>
<dbReference type="GO" id="GO:0003700">
    <property type="term" value="F:DNA-binding transcription factor activity"/>
    <property type="evidence" value="ECO:0007669"/>
    <property type="project" value="InterPro"/>
</dbReference>
<dbReference type="KEGG" id="ssm:Spirs_4210"/>
<proteinExistence type="predicted"/>
<gene>
    <name evidence="5" type="ordered locus">Spirs_4210</name>
</gene>
<dbReference type="RefSeq" id="WP_013256740.1">
    <property type="nucleotide sequence ID" value="NC_014364.1"/>
</dbReference>
<name>E1R9W5_SEDSS</name>
<accession>E1R9W5</accession>